<gene>
    <name evidence="7" type="ORF">AYBTSS11_LOCUS13539</name>
</gene>
<feature type="transmembrane region" description="Helical" evidence="6">
    <location>
        <begin position="49"/>
        <end position="71"/>
    </location>
</feature>
<keyword evidence="3 6" id="KW-0812">Transmembrane</keyword>
<feature type="transmembrane region" description="Helical" evidence="6">
    <location>
        <begin position="83"/>
        <end position="104"/>
    </location>
</feature>
<dbReference type="Gene3D" id="1.20.1250.20">
    <property type="entry name" value="MFS general substrate transporter like domains"/>
    <property type="match status" value="1"/>
</dbReference>
<evidence type="ECO:0000313" key="7">
    <source>
        <dbReference type="EMBL" id="CAJ1949074.1"/>
    </source>
</evidence>
<keyword evidence="5 6" id="KW-0472">Membrane</keyword>
<evidence type="ECO:0000256" key="6">
    <source>
        <dbReference type="SAM" id="Phobius"/>
    </source>
</evidence>
<evidence type="ECO:0000256" key="4">
    <source>
        <dbReference type="ARBA" id="ARBA00022989"/>
    </source>
</evidence>
<dbReference type="Pfam" id="PF00854">
    <property type="entry name" value="PTR2"/>
    <property type="match status" value="1"/>
</dbReference>
<protein>
    <submittedName>
        <fullName evidence="7">Uncharacterized protein</fullName>
    </submittedName>
</protein>
<feature type="transmembrane region" description="Helical" evidence="6">
    <location>
        <begin position="364"/>
        <end position="384"/>
    </location>
</feature>
<evidence type="ECO:0000256" key="5">
    <source>
        <dbReference type="ARBA" id="ARBA00023136"/>
    </source>
</evidence>
<feature type="transmembrane region" description="Helical" evidence="6">
    <location>
        <begin position="396"/>
        <end position="414"/>
    </location>
</feature>
<dbReference type="GO" id="GO:0016020">
    <property type="term" value="C:membrane"/>
    <property type="evidence" value="ECO:0007669"/>
    <property type="project" value="UniProtKB-SubCell"/>
</dbReference>
<organism evidence="7 8">
    <name type="scientific">Sphenostylis stenocarpa</name>
    <dbReference type="NCBI Taxonomy" id="92480"/>
    <lineage>
        <taxon>Eukaryota</taxon>
        <taxon>Viridiplantae</taxon>
        <taxon>Streptophyta</taxon>
        <taxon>Embryophyta</taxon>
        <taxon>Tracheophyta</taxon>
        <taxon>Spermatophyta</taxon>
        <taxon>Magnoliopsida</taxon>
        <taxon>eudicotyledons</taxon>
        <taxon>Gunneridae</taxon>
        <taxon>Pentapetalae</taxon>
        <taxon>rosids</taxon>
        <taxon>fabids</taxon>
        <taxon>Fabales</taxon>
        <taxon>Fabaceae</taxon>
        <taxon>Papilionoideae</taxon>
        <taxon>50 kb inversion clade</taxon>
        <taxon>NPAAA clade</taxon>
        <taxon>indigoferoid/millettioid clade</taxon>
        <taxon>Phaseoleae</taxon>
        <taxon>Sphenostylis</taxon>
    </lineage>
</organism>
<dbReference type="GO" id="GO:0022857">
    <property type="term" value="F:transmembrane transporter activity"/>
    <property type="evidence" value="ECO:0007669"/>
    <property type="project" value="InterPro"/>
</dbReference>
<dbReference type="Proteomes" id="UP001189624">
    <property type="component" value="Chromosome 4"/>
</dbReference>
<comment type="similarity">
    <text evidence="2">Belongs to the major facilitator superfamily. Proton-dependent oligopeptide transporter (POT/PTR) (TC 2.A.17) family.</text>
</comment>
<name>A0AA86SAJ4_9FABA</name>
<dbReference type="EMBL" id="OY731401">
    <property type="protein sequence ID" value="CAJ1949074.1"/>
    <property type="molecule type" value="Genomic_DNA"/>
</dbReference>
<dbReference type="AlphaFoldDB" id="A0AA86SAJ4"/>
<dbReference type="SUPFAM" id="SSF103473">
    <property type="entry name" value="MFS general substrate transporter"/>
    <property type="match status" value="1"/>
</dbReference>
<dbReference type="Gramene" id="rna-AYBTSS11_LOCUS13539">
    <property type="protein sequence ID" value="CAJ1949074.1"/>
    <property type="gene ID" value="gene-AYBTSS11_LOCUS13539"/>
</dbReference>
<dbReference type="PANTHER" id="PTHR11654">
    <property type="entry name" value="OLIGOPEPTIDE TRANSPORTER-RELATED"/>
    <property type="match status" value="1"/>
</dbReference>
<feature type="transmembrane region" description="Helical" evidence="6">
    <location>
        <begin position="234"/>
        <end position="253"/>
    </location>
</feature>
<evidence type="ECO:0000256" key="1">
    <source>
        <dbReference type="ARBA" id="ARBA00004141"/>
    </source>
</evidence>
<dbReference type="InterPro" id="IPR036259">
    <property type="entry name" value="MFS_trans_sf"/>
</dbReference>
<dbReference type="InterPro" id="IPR000109">
    <property type="entry name" value="POT_fam"/>
</dbReference>
<reference evidence="7" key="1">
    <citation type="submission" date="2023-10" db="EMBL/GenBank/DDBJ databases">
        <authorList>
            <person name="Domelevo Entfellner J.-B."/>
        </authorList>
    </citation>
    <scope>NUCLEOTIDE SEQUENCE</scope>
</reference>
<feature type="transmembrane region" description="Helical" evidence="6">
    <location>
        <begin position="6"/>
        <end position="29"/>
    </location>
</feature>
<sequence length="472" mass="53688">MGGLVLLWTSTSAPGAVYVAILLLVLGNAGQRLSESFLEHQLKDHLGTICIRICSFVPSLVVYMMTVYIAFEKDGTYHGRFRFAAIFMLGTYVFFLVGSVWYSGEELCDESNLRKIYRICKAALGKGKSKYPTSPNCYYWKDYKQDHLYDDGKGLRLKPRVPRMFRWLDKAAIVEAEDPEEVSAVQEKNGKLCTVQEVREVKSLVPMIYLGLTLFGYSFLLASGNTFFVAQANSAISVITDIVGNDIFLLFLFKDVTKNMSRFIYFLTLECLTKLRVMDSMSRRKEATIIRVGFGMLGAVICCFIAWKIEVRRLSKDTNTTVALVPQFILLGMAEGLVDRGLQNLFYDHVAKSMWSFEDSFSELVIGTGKLLVIPFVLIFGDWFDEYVDSSHLDKYFWILGTVNAAFLLVYAYYSFKYAHKEACPEDEKVSMELDLFPQLDLQDPSEEDNNMEAQQLEEGNKGYLLSMSNVF</sequence>
<feature type="transmembrane region" description="Helical" evidence="6">
    <location>
        <begin position="288"/>
        <end position="307"/>
    </location>
</feature>
<evidence type="ECO:0000256" key="3">
    <source>
        <dbReference type="ARBA" id="ARBA00022692"/>
    </source>
</evidence>
<evidence type="ECO:0000313" key="8">
    <source>
        <dbReference type="Proteomes" id="UP001189624"/>
    </source>
</evidence>
<keyword evidence="8" id="KW-1185">Reference proteome</keyword>
<evidence type="ECO:0000256" key="2">
    <source>
        <dbReference type="ARBA" id="ARBA00005982"/>
    </source>
</evidence>
<comment type="subcellular location">
    <subcellularLocation>
        <location evidence="1">Membrane</location>
        <topology evidence="1">Multi-pass membrane protein</topology>
    </subcellularLocation>
</comment>
<feature type="transmembrane region" description="Helical" evidence="6">
    <location>
        <begin position="207"/>
        <end position="228"/>
    </location>
</feature>
<keyword evidence="4 6" id="KW-1133">Transmembrane helix</keyword>
<accession>A0AA86SAJ4</accession>
<proteinExistence type="inferred from homology"/>